<dbReference type="InterPro" id="IPR058031">
    <property type="entry name" value="AAA_lid_NorR"/>
</dbReference>
<feature type="domain" description="Sigma-54 factor interaction" evidence="8">
    <location>
        <begin position="5"/>
        <end position="234"/>
    </location>
</feature>
<keyword evidence="3" id="KW-0067">ATP-binding</keyword>
<evidence type="ECO:0000259" key="8">
    <source>
        <dbReference type="PROSITE" id="PS50045"/>
    </source>
</evidence>
<dbReference type="SMART" id="SM00382">
    <property type="entry name" value="AAA"/>
    <property type="match status" value="1"/>
</dbReference>
<evidence type="ECO:0000256" key="7">
    <source>
        <dbReference type="ARBA" id="ARBA00029500"/>
    </source>
</evidence>
<dbReference type="Gene3D" id="3.40.50.300">
    <property type="entry name" value="P-loop containing nucleotide triphosphate hydrolases"/>
    <property type="match status" value="1"/>
</dbReference>
<protein>
    <recommendedName>
        <fullName evidence="7">HTH-type transcriptional regulatory protein TyrR</fullName>
    </recommendedName>
</protein>
<accession>A0A292YDE6</accession>
<dbReference type="InterPro" id="IPR002078">
    <property type="entry name" value="Sigma_54_int"/>
</dbReference>
<dbReference type="PROSITE" id="PS00675">
    <property type="entry name" value="SIGMA54_INTERACT_1"/>
    <property type="match status" value="1"/>
</dbReference>
<dbReference type="CDD" id="cd00009">
    <property type="entry name" value="AAA"/>
    <property type="match status" value="1"/>
</dbReference>
<evidence type="ECO:0000313" key="10">
    <source>
        <dbReference type="Proteomes" id="UP000217785"/>
    </source>
</evidence>
<dbReference type="RefSeq" id="WP_165912733.1">
    <property type="nucleotide sequence ID" value="NZ_BDUF01000046.1"/>
</dbReference>
<dbReference type="InterPro" id="IPR009057">
    <property type="entry name" value="Homeodomain-like_sf"/>
</dbReference>
<dbReference type="Gene3D" id="1.10.10.60">
    <property type="entry name" value="Homeodomain-like"/>
    <property type="match status" value="1"/>
</dbReference>
<dbReference type="InterPro" id="IPR025944">
    <property type="entry name" value="Sigma_54_int_dom_CS"/>
</dbReference>
<keyword evidence="2" id="KW-0058">Aromatic hydrocarbons catabolism</keyword>
<dbReference type="SUPFAM" id="SSF46689">
    <property type="entry name" value="Homeodomain-like"/>
    <property type="match status" value="1"/>
</dbReference>
<dbReference type="AlphaFoldDB" id="A0A292YDE6"/>
<dbReference type="Pfam" id="PF00158">
    <property type="entry name" value="Sigma54_activat"/>
    <property type="match status" value="1"/>
</dbReference>
<dbReference type="Proteomes" id="UP000217785">
    <property type="component" value="Unassembled WGS sequence"/>
</dbReference>
<comment type="caution">
    <text evidence="9">The sequence shown here is derived from an EMBL/GenBank/DDBJ whole genome shotgun (WGS) entry which is preliminary data.</text>
</comment>
<keyword evidence="6" id="KW-0804">Transcription</keyword>
<dbReference type="PANTHER" id="PTHR32071">
    <property type="entry name" value="TRANSCRIPTIONAL REGULATORY PROTEIN"/>
    <property type="match status" value="1"/>
</dbReference>
<dbReference type="InterPro" id="IPR003593">
    <property type="entry name" value="AAA+_ATPase"/>
</dbReference>
<dbReference type="EMBL" id="BDUF01000046">
    <property type="protein sequence ID" value="GAX90062.1"/>
    <property type="molecule type" value="Genomic_DNA"/>
</dbReference>
<dbReference type="Gene3D" id="1.10.8.60">
    <property type="match status" value="1"/>
</dbReference>
<dbReference type="Pfam" id="PF25601">
    <property type="entry name" value="AAA_lid_14"/>
    <property type="match status" value="1"/>
</dbReference>
<dbReference type="InterPro" id="IPR025662">
    <property type="entry name" value="Sigma_54_int_dom_ATP-bd_1"/>
</dbReference>
<dbReference type="InterPro" id="IPR030828">
    <property type="entry name" value="HTH_TyrR"/>
</dbReference>
<keyword evidence="10" id="KW-1185">Reference proteome</keyword>
<dbReference type="PROSITE" id="PS00676">
    <property type="entry name" value="SIGMA54_INTERACT_2"/>
    <property type="match status" value="1"/>
</dbReference>
<organism evidence="9 10">
    <name type="scientific">Effusibacillus lacus</name>
    <dbReference type="NCBI Taxonomy" id="1348429"/>
    <lineage>
        <taxon>Bacteria</taxon>
        <taxon>Bacillati</taxon>
        <taxon>Bacillota</taxon>
        <taxon>Bacilli</taxon>
        <taxon>Bacillales</taxon>
        <taxon>Alicyclobacillaceae</taxon>
        <taxon>Effusibacillus</taxon>
    </lineage>
</organism>
<evidence type="ECO:0000256" key="2">
    <source>
        <dbReference type="ARBA" id="ARBA00022797"/>
    </source>
</evidence>
<dbReference type="GO" id="GO:0005524">
    <property type="term" value="F:ATP binding"/>
    <property type="evidence" value="ECO:0007669"/>
    <property type="project" value="UniProtKB-KW"/>
</dbReference>
<name>A0A292YDE6_9BACL</name>
<keyword evidence="4" id="KW-0805">Transcription regulation</keyword>
<proteinExistence type="predicted"/>
<keyword evidence="5" id="KW-0238">DNA-binding</keyword>
<gene>
    <name evidence="9" type="ORF">EFBL_1688</name>
</gene>
<evidence type="ECO:0000256" key="3">
    <source>
        <dbReference type="ARBA" id="ARBA00022840"/>
    </source>
</evidence>
<evidence type="ECO:0000256" key="4">
    <source>
        <dbReference type="ARBA" id="ARBA00023015"/>
    </source>
</evidence>
<sequence>MDNQVIVKSSAMQTLFHQAKRIASFPSTVLIEGETGSGKEVVAELIHQQSPRSNMPFIKINCGAIPESLLESELFGYERGAFTGAKREGNPGLFELADKGTLLLDEIGELPFPLQAKLLRVLQEREIRRVGGSWSKPVDVRIIASTNQNLHKMVEQGRFREDLYYRLHVAYIFVPPLRKRREDILPLLEYYLEKICREFQIVRRFTSETLELLLNHSYPGNVRELRNLVEGLCVSTEGEWITPDVLPAYLHKQHEYPDSLQAQIDETERRVIQQALQKQGSVRKAAKMLQISHATLLRKMQKHGIGSESKQTT</sequence>
<dbReference type="GO" id="GO:0003677">
    <property type="term" value="F:DNA binding"/>
    <property type="evidence" value="ECO:0007669"/>
    <property type="project" value="UniProtKB-KW"/>
</dbReference>
<evidence type="ECO:0000256" key="6">
    <source>
        <dbReference type="ARBA" id="ARBA00023163"/>
    </source>
</evidence>
<dbReference type="SUPFAM" id="SSF52540">
    <property type="entry name" value="P-loop containing nucleoside triphosphate hydrolases"/>
    <property type="match status" value="1"/>
</dbReference>
<dbReference type="InterPro" id="IPR027417">
    <property type="entry name" value="P-loop_NTPase"/>
</dbReference>
<evidence type="ECO:0000313" key="9">
    <source>
        <dbReference type="EMBL" id="GAX90062.1"/>
    </source>
</evidence>
<dbReference type="PROSITE" id="PS00688">
    <property type="entry name" value="SIGMA54_INTERACT_3"/>
    <property type="match status" value="1"/>
</dbReference>
<keyword evidence="1" id="KW-0547">Nucleotide-binding</keyword>
<dbReference type="FunFam" id="3.40.50.300:FF:000006">
    <property type="entry name" value="DNA-binding transcriptional regulator NtrC"/>
    <property type="match status" value="1"/>
</dbReference>
<dbReference type="InterPro" id="IPR025943">
    <property type="entry name" value="Sigma_54_int_dom_ATP-bd_2"/>
</dbReference>
<dbReference type="Pfam" id="PF18024">
    <property type="entry name" value="HTH_50"/>
    <property type="match status" value="1"/>
</dbReference>
<evidence type="ECO:0000256" key="5">
    <source>
        <dbReference type="ARBA" id="ARBA00023125"/>
    </source>
</evidence>
<evidence type="ECO:0000256" key="1">
    <source>
        <dbReference type="ARBA" id="ARBA00022741"/>
    </source>
</evidence>
<reference evidence="10" key="1">
    <citation type="submission" date="2017-07" db="EMBL/GenBank/DDBJ databases">
        <title>Draft genome sequence of Effusibacillus lacus strain skLN1.</title>
        <authorList>
            <person name="Watanabe M."/>
            <person name="Kojima H."/>
            <person name="Fukui M."/>
        </authorList>
    </citation>
    <scope>NUCLEOTIDE SEQUENCE [LARGE SCALE GENOMIC DNA]</scope>
    <source>
        <strain evidence="10">skLN1</strain>
    </source>
</reference>
<dbReference type="GO" id="GO:0006355">
    <property type="term" value="P:regulation of DNA-templated transcription"/>
    <property type="evidence" value="ECO:0007669"/>
    <property type="project" value="InterPro"/>
</dbReference>
<dbReference type="PROSITE" id="PS50045">
    <property type="entry name" value="SIGMA54_INTERACT_4"/>
    <property type="match status" value="1"/>
</dbReference>